<feature type="compositionally biased region" description="Polar residues" evidence="1">
    <location>
        <begin position="84"/>
        <end position="93"/>
    </location>
</feature>
<sequence length="103" mass="12168">MRWRKITNRWIEIITRSTRSPREGGIEKEIQNLAYDRSSSADNKKRSRRGMGVVWKEEGVRPARKLTARNRGETWRRSWHRRSNTASSTTGRRCSNGIKPSRR</sequence>
<protein>
    <submittedName>
        <fullName evidence="2">Uncharacterized protein</fullName>
    </submittedName>
</protein>
<name>A0A8K0N490_COCNU</name>
<accession>A0A8K0N490</accession>
<keyword evidence="3" id="KW-1185">Reference proteome</keyword>
<organism evidence="2 3">
    <name type="scientific">Cocos nucifera</name>
    <name type="common">Coconut palm</name>
    <dbReference type="NCBI Taxonomy" id="13894"/>
    <lineage>
        <taxon>Eukaryota</taxon>
        <taxon>Viridiplantae</taxon>
        <taxon>Streptophyta</taxon>
        <taxon>Embryophyta</taxon>
        <taxon>Tracheophyta</taxon>
        <taxon>Spermatophyta</taxon>
        <taxon>Magnoliopsida</taxon>
        <taxon>Liliopsida</taxon>
        <taxon>Arecaceae</taxon>
        <taxon>Arecoideae</taxon>
        <taxon>Cocoseae</taxon>
        <taxon>Attaleinae</taxon>
        <taxon>Cocos</taxon>
    </lineage>
</organism>
<dbReference type="Proteomes" id="UP000797356">
    <property type="component" value="Chromosome 7"/>
</dbReference>
<reference evidence="2" key="1">
    <citation type="journal article" date="2017" name="Gigascience">
        <title>The genome draft of coconut (Cocos nucifera).</title>
        <authorList>
            <person name="Xiao Y."/>
            <person name="Xu P."/>
            <person name="Fan H."/>
            <person name="Baudouin L."/>
            <person name="Xia W."/>
            <person name="Bocs S."/>
            <person name="Xu J."/>
            <person name="Li Q."/>
            <person name="Guo A."/>
            <person name="Zhou L."/>
            <person name="Li J."/>
            <person name="Wu Y."/>
            <person name="Ma Z."/>
            <person name="Armero A."/>
            <person name="Issali A.E."/>
            <person name="Liu N."/>
            <person name="Peng M."/>
            <person name="Yang Y."/>
        </authorList>
    </citation>
    <scope>NUCLEOTIDE SEQUENCE</scope>
    <source>
        <tissue evidence="2">Spear leaf of Hainan Tall coconut</tissue>
    </source>
</reference>
<evidence type="ECO:0000313" key="2">
    <source>
        <dbReference type="EMBL" id="KAG1354470.1"/>
    </source>
</evidence>
<evidence type="ECO:0000313" key="3">
    <source>
        <dbReference type="Proteomes" id="UP000797356"/>
    </source>
</evidence>
<dbReference type="EMBL" id="CM017878">
    <property type="protein sequence ID" value="KAG1354470.1"/>
    <property type="molecule type" value="Genomic_DNA"/>
</dbReference>
<dbReference type="AlphaFoldDB" id="A0A8K0N490"/>
<comment type="caution">
    <text evidence="2">The sequence shown here is derived from an EMBL/GenBank/DDBJ whole genome shotgun (WGS) entry which is preliminary data.</text>
</comment>
<evidence type="ECO:0000256" key="1">
    <source>
        <dbReference type="SAM" id="MobiDB-lite"/>
    </source>
</evidence>
<gene>
    <name evidence="2" type="ORF">COCNU_07G005820</name>
</gene>
<proteinExistence type="predicted"/>
<feature type="region of interest" description="Disordered" evidence="1">
    <location>
        <begin position="65"/>
        <end position="103"/>
    </location>
</feature>
<reference evidence="2" key="2">
    <citation type="submission" date="2019-07" db="EMBL/GenBank/DDBJ databases">
        <authorList>
            <person name="Yang Y."/>
            <person name="Bocs S."/>
            <person name="Baudouin L."/>
        </authorList>
    </citation>
    <scope>NUCLEOTIDE SEQUENCE</scope>
    <source>
        <tissue evidence="2">Spear leaf of Hainan Tall coconut</tissue>
    </source>
</reference>